<keyword evidence="4" id="KW-0175">Coiled coil</keyword>
<dbReference type="AlphaFoldDB" id="A0AA94KQR7"/>
<evidence type="ECO:0000259" key="9">
    <source>
        <dbReference type="Pfam" id="PF07195"/>
    </source>
</evidence>
<comment type="subunit">
    <text evidence="2 7">Homopentamer.</text>
</comment>
<evidence type="ECO:0000313" key="13">
    <source>
        <dbReference type="Proteomes" id="UP000182314"/>
    </source>
</evidence>
<evidence type="ECO:0000256" key="5">
    <source>
        <dbReference type="ARBA" id="ARBA00023143"/>
    </source>
</evidence>
<comment type="function">
    <text evidence="7">Required for morphogenesis and for the elongation of the flagellar filament by facilitating polymerization of the flagellin monomers at the tip of growing filament. Forms a capping structure, which prevents flagellin subunits (transported through the central channel of the flagellum) from leaking out without polymerization at the distal end.</text>
</comment>
<dbReference type="Proteomes" id="UP000078227">
    <property type="component" value="Chromosome"/>
</dbReference>
<reference evidence="10 12" key="2">
    <citation type="submission" date="2021-03" db="EMBL/GenBank/DDBJ databases">
        <authorList>
            <person name="Li Y."/>
            <person name="Li S."/>
            <person name="Chen M."/>
            <person name="Peng G."/>
            <person name="Tan Z."/>
            <person name="An Q."/>
        </authorList>
    </citation>
    <scope>NUCLEOTIDE SEQUENCE [LARGE SCALE GENOMIC DNA]</scope>
    <source>
        <strain evidence="10 12">Ola 51</strain>
    </source>
</reference>
<evidence type="ECO:0000256" key="6">
    <source>
        <dbReference type="ARBA" id="ARBA00025175"/>
    </source>
</evidence>
<evidence type="ECO:0000313" key="12">
    <source>
        <dbReference type="Proteomes" id="UP000078227"/>
    </source>
</evidence>
<evidence type="ECO:0000259" key="8">
    <source>
        <dbReference type="Pfam" id="PF02465"/>
    </source>
</evidence>
<comment type="similarity">
    <text evidence="1 7">Belongs to the FliD family.</text>
</comment>
<dbReference type="InterPro" id="IPR003481">
    <property type="entry name" value="FliD_N"/>
</dbReference>
<evidence type="ECO:0000256" key="2">
    <source>
        <dbReference type="ARBA" id="ARBA00011255"/>
    </source>
</evidence>
<evidence type="ECO:0000256" key="4">
    <source>
        <dbReference type="ARBA" id="ARBA00023054"/>
    </source>
</evidence>
<dbReference type="InterPro" id="IPR040026">
    <property type="entry name" value="FliD"/>
</dbReference>
<keyword evidence="5 7" id="KW-0975">Bacterial flagellum</keyword>
<protein>
    <recommendedName>
        <fullName evidence="3 7">Flagellar hook-associated protein 2</fullName>
        <shortName evidence="7">HAP2</shortName>
    </recommendedName>
    <alternativeName>
        <fullName evidence="7">Flagellar cap protein</fullName>
    </alternativeName>
</protein>
<evidence type="ECO:0000313" key="10">
    <source>
        <dbReference type="EMBL" id="ANI81724.1"/>
    </source>
</evidence>
<evidence type="ECO:0000256" key="3">
    <source>
        <dbReference type="ARBA" id="ARBA00016246"/>
    </source>
</evidence>
<dbReference type="KEGG" id="kor:AWR26_05975"/>
<sequence length="491" mass="51422">MGISSLGVGTGGIDTASMLEQLKAGEQSRLTPYTKLQNSYKSQISAWGKISSLLSNLQKSVTTMGSDAFNKMNVSANEAFTAVAGSGAQADSHSVTISQLATAHKLKTQPEASADDMLGETTGGSRTVTITQNDGKTMEVELADDETSLNQIAKAINKEKGDVTASVQRTDDGYQLVLSSKKTGSDGEMTVSVDGDNTLAGVLNTSGGGQHVNDDGSVVADGGANDNMIAVSDAQDAKLRVDGSDYTRSSNNISDIIDGVTLNLKKVSENGEAEQLTLTSDTSAIKTSLQDFVKQYNALLTETTADSKYVAADTSNLGDEEVATQNSGSGSLVGDSTLRSLVSQVRSTVNGVYGDAGADYGSLADLGIKIDSATGQMTLDEDTLDEAIADNPEQISLMFSGRGDSEGLSSALGSIITSFVGDSKTKTDGLIKTTTDSLESQTKIAQTQIDKTQKLIDAQVERYRVQFQNLDTMMSNLNNMSSQLTSLLSTL</sequence>
<keyword evidence="11" id="KW-0969">Cilium</keyword>
<feature type="domain" description="Flagellar hook-associated protein 2 N-terminal" evidence="8">
    <location>
        <begin position="12"/>
        <end position="104"/>
    </location>
</feature>
<keyword evidence="7" id="KW-0964">Secreted</keyword>
<dbReference type="InterPro" id="IPR010809">
    <property type="entry name" value="FliD_C"/>
</dbReference>
<dbReference type="Pfam" id="PF02465">
    <property type="entry name" value="FliD_N"/>
    <property type="match status" value="1"/>
</dbReference>
<dbReference type="PANTHER" id="PTHR30288">
    <property type="entry name" value="FLAGELLAR CAP/ASSEMBLY PROTEIN FLID"/>
    <property type="match status" value="1"/>
</dbReference>
<dbReference type="EMBL" id="CP014007">
    <property type="protein sequence ID" value="ANI81724.1"/>
    <property type="molecule type" value="Genomic_DNA"/>
</dbReference>
<evidence type="ECO:0000313" key="11">
    <source>
        <dbReference type="EMBL" id="SFC75530.1"/>
    </source>
</evidence>
<dbReference type="PANTHER" id="PTHR30288:SF0">
    <property type="entry name" value="FLAGELLAR HOOK-ASSOCIATED PROTEIN 2"/>
    <property type="match status" value="1"/>
</dbReference>
<keyword evidence="12" id="KW-1185">Reference proteome</keyword>
<accession>A0AA94KQR7</accession>
<evidence type="ECO:0000256" key="1">
    <source>
        <dbReference type="ARBA" id="ARBA00009764"/>
    </source>
</evidence>
<dbReference type="GO" id="GO:0009424">
    <property type="term" value="C:bacterial-type flagellum hook"/>
    <property type="evidence" value="ECO:0007669"/>
    <property type="project" value="UniProtKB-UniRule"/>
</dbReference>
<comment type="function">
    <text evidence="6">Required for the morphogenesis and for the elongation of the flagellar filament by facilitating polymerization of the flagellin monomers at the tip of growing filament. Forms a capping structure, which prevents flagellin subunits (transported through the central channel of the flagellum) from leaking out without polymerization at the distal end.</text>
</comment>
<feature type="domain" description="Flagellar hook-associated protein 2 C-terminal" evidence="9">
    <location>
        <begin position="234"/>
        <end position="479"/>
    </location>
</feature>
<comment type="subcellular location">
    <subcellularLocation>
        <location evidence="7">Secreted</location>
    </subcellularLocation>
    <subcellularLocation>
        <location evidence="7">Bacterial flagellum</location>
    </subcellularLocation>
</comment>
<keyword evidence="11" id="KW-0282">Flagellum</keyword>
<keyword evidence="11" id="KW-0966">Cell projection</keyword>
<dbReference type="GO" id="GO:0071973">
    <property type="term" value="P:bacterial-type flagellum-dependent cell motility"/>
    <property type="evidence" value="ECO:0007669"/>
    <property type="project" value="TreeGrafter"/>
</dbReference>
<proteinExistence type="inferred from homology"/>
<dbReference type="RefSeq" id="WP_064564317.1">
    <property type="nucleotide sequence ID" value="NZ_CP014007.2"/>
</dbReference>
<dbReference type="GO" id="GO:0009421">
    <property type="term" value="C:bacterial-type flagellum filament cap"/>
    <property type="evidence" value="ECO:0007669"/>
    <property type="project" value="InterPro"/>
</dbReference>
<gene>
    <name evidence="10" type="primary">fliD</name>
    <name evidence="10" type="ORF">AWR26_05975</name>
    <name evidence="11" type="ORF">SAMN05216286_3109</name>
</gene>
<reference evidence="11 13" key="1">
    <citation type="submission" date="2016-10" db="EMBL/GenBank/DDBJ databases">
        <authorList>
            <person name="Varghese N."/>
            <person name="Submissions S."/>
        </authorList>
    </citation>
    <scope>NUCLEOTIDE SEQUENCE [LARGE SCALE GENOMIC DNA]</scope>
    <source>
        <strain evidence="11 13">CGMCC 1.7012</strain>
    </source>
</reference>
<name>A0AA94KQR7_9ENTR</name>
<dbReference type="Pfam" id="PF07195">
    <property type="entry name" value="FliD_C"/>
    <property type="match status" value="1"/>
</dbReference>
<dbReference type="Proteomes" id="UP000182314">
    <property type="component" value="Unassembled WGS sequence"/>
</dbReference>
<dbReference type="EMBL" id="FOKO01000004">
    <property type="protein sequence ID" value="SFC75530.1"/>
    <property type="molecule type" value="Genomic_DNA"/>
</dbReference>
<dbReference type="GO" id="GO:0007155">
    <property type="term" value="P:cell adhesion"/>
    <property type="evidence" value="ECO:0007669"/>
    <property type="project" value="InterPro"/>
</dbReference>
<dbReference type="GO" id="GO:0005576">
    <property type="term" value="C:extracellular region"/>
    <property type="evidence" value="ECO:0007669"/>
    <property type="project" value="UniProtKB-SubCell"/>
</dbReference>
<organism evidence="11 13">
    <name type="scientific">Kosakonia oryzae</name>
    <dbReference type="NCBI Taxonomy" id="497725"/>
    <lineage>
        <taxon>Bacteria</taxon>
        <taxon>Pseudomonadati</taxon>
        <taxon>Pseudomonadota</taxon>
        <taxon>Gammaproteobacteria</taxon>
        <taxon>Enterobacterales</taxon>
        <taxon>Enterobacteriaceae</taxon>
        <taxon>Kosakonia</taxon>
    </lineage>
</organism>
<evidence type="ECO:0000256" key="7">
    <source>
        <dbReference type="RuleBase" id="RU362066"/>
    </source>
</evidence>